<comment type="caution">
    <text evidence="1">The sequence shown here is derived from an EMBL/GenBank/DDBJ whole genome shotgun (WGS) entry which is preliminary data.</text>
</comment>
<accession>I3IHZ0</accession>
<keyword evidence="2" id="KW-1185">Reference proteome</keyword>
<dbReference type="Proteomes" id="UP000002985">
    <property type="component" value="Unassembled WGS sequence"/>
</dbReference>
<reference evidence="1 2" key="1">
    <citation type="journal article" date="2012" name="FEBS Lett.">
        <title>Anammox organism KSU-1 expresses a NirK-type copper-containing nitrite reductase instead of a NirS-type with cytochrome cd1.</title>
        <authorList>
            <person name="Hira D."/>
            <person name="Toh H."/>
            <person name="Migita C.T."/>
            <person name="Okubo H."/>
            <person name="Nishiyama T."/>
            <person name="Hattori M."/>
            <person name="Furukawa K."/>
            <person name="Fujii T."/>
        </authorList>
    </citation>
    <scope>NUCLEOTIDE SEQUENCE [LARGE SCALE GENOMIC DNA]</scope>
</reference>
<sequence>MSIVIEEAKLEEIIRRVVREELLNLTINLILYVSDEEMKELENVFSEEDFKDGETVDGMKWLGQ</sequence>
<gene>
    <name evidence="1" type="ORF">KSU1_B0478</name>
</gene>
<dbReference type="EMBL" id="BAFH01000002">
    <property type="protein sequence ID" value="GAB61335.1"/>
    <property type="molecule type" value="Genomic_DNA"/>
</dbReference>
<evidence type="ECO:0000313" key="2">
    <source>
        <dbReference type="Proteomes" id="UP000002985"/>
    </source>
</evidence>
<dbReference type="AlphaFoldDB" id="I3IHZ0"/>
<proteinExistence type="predicted"/>
<organism evidence="1 2">
    <name type="scientific">Candidatus Jettenia caeni</name>
    <dbReference type="NCBI Taxonomy" id="247490"/>
    <lineage>
        <taxon>Bacteria</taxon>
        <taxon>Pseudomonadati</taxon>
        <taxon>Planctomycetota</taxon>
        <taxon>Candidatus Brocadiia</taxon>
        <taxon>Candidatus Brocadiales</taxon>
        <taxon>Candidatus Brocadiaceae</taxon>
        <taxon>Candidatus Jettenia</taxon>
    </lineage>
</organism>
<evidence type="ECO:0000313" key="1">
    <source>
        <dbReference type="EMBL" id="GAB61335.1"/>
    </source>
</evidence>
<dbReference type="STRING" id="247490.KSU1_B0478"/>
<name>I3IHZ0_9BACT</name>
<protein>
    <submittedName>
        <fullName evidence="1">Uncharacterized protein</fullName>
    </submittedName>
</protein>